<evidence type="ECO:0000313" key="2">
    <source>
        <dbReference type="EMBL" id="OIR13350.1"/>
    </source>
</evidence>
<dbReference type="EMBL" id="MIYV01000009">
    <property type="protein sequence ID" value="OIR13350.1"/>
    <property type="molecule type" value="Genomic_DNA"/>
</dbReference>
<evidence type="ECO:0000313" key="3">
    <source>
        <dbReference type="Proteomes" id="UP000183403"/>
    </source>
</evidence>
<dbReference type="Gene3D" id="1.50.10.20">
    <property type="match status" value="1"/>
</dbReference>
<comment type="caution">
    <text evidence="2">The sequence shown here is derived from an EMBL/GenBank/DDBJ whole genome shotgun (WGS) entry which is preliminary data.</text>
</comment>
<dbReference type="InterPro" id="IPR008928">
    <property type="entry name" value="6-hairpin_glycosidase_sf"/>
</dbReference>
<dbReference type="PANTHER" id="PTHR42899:SF1">
    <property type="entry name" value="SPERMATOGENESIS-ASSOCIATED PROTEIN 20"/>
    <property type="match status" value="1"/>
</dbReference>
<dbReference type="GO" id="GO:0005975">
    <property type="term" value="P:carbohydrate metabolic process"/>
    <property type="evidence" value="ECO:0007669"/>
    <property type="project" value="InterPro"/>
</dbReference>
<dbReference type="SUPFAM" id="SSF52833">
    <property type="entry name" value="Thioredoxin-like"/>
    <property type="match status" value="1"/>
</dbReference>
<dbReference type="Gene3D" id="3.40.30.10">
    <property type="entry name" value="Glutaredoxin"/>
    <property type="match status" value="1"/>
</dbReference>
<sequence length="674" mass="76592">MSASKKYTNLLVNSTSPYLLQHAHNPVDWYPWSQEALDMAKEQNKPILLSVGYSACHWCHVMEKESFENEDTAKLMNEFYVNIKVDREERPDVDEAYMSATQVMNQGQGGWPMTVFLTPDLKPFFAGTYFPPKDAYGRPGFPTLLSSLAELWHKDQEKLVSQADTIVNHLNSANSVNSKVNSNISDNALSHWNSNFDKRWGGFGQAPKFPNSGAILHLLNDYNVNGNQTSLYSSVKTLDSMFQGGIYDHVGGGFARYSVDEKWLVPHFEKMLYDNAQLMEAYLVGYQLTKNEDYLTVISQILEWLKDEMIDKDGGFYSSMDADSEGIEGKYYVWNSEEIESILSENDAKIFNQYYDISKSGNWEGNSIPNVIMKKSSLSTLLKIPESEISSSLEKSRLAIKKHRKSRIAPGTDDKIIVSWNGLMISSLAKVSAFLDDKEYFEIADRAVSFIVDKMSKEDGSLNRVYRDNLSHIDAFAEDYSYFGNALIDMYEASFDSKYLDLSKKYADILVDKFFNDGYFKQSLSKNMVINSVNSMDNATPSYNFTSSMLLIRLHYYFGNENYRKIVEASMEKAGTYINKYPHAHSTAIFVNRYLSEGPHEIALSSVNGDNSLLKVIREKYLPCKIIGESSSQLDIPLLKDKRPLEGKSTAYICKNYACREPVTDDIALKNQLK</sequence>
<reference evidence="2 3" key="1">
    <citation type="submission" date="2016-08" db="EMBL/GenBank/DDBJ databases">
        <title>New Insights into Marine Group III Euryarchaeota, from dark to light.</title>
        <authorList>
            <person name="Haro-Moreno J.M."/>
            <person name="Rodriguez-Valera F."/>
            <person name="Lopez-Garcia P."/>
            <person name="Moreira D."/>
            <person name="Martin-Cuadrado A.B."/>
        </authorList>
    </citation>
    <scope>NUCLEOTIDE SEQUENCE [LARGE SCALE GENOMIC DNA]</scope>
    <source>
        <strain evidence="2">CG-Epi6</strain>
    </source>
</reference>
<gene>
    <name evidence="2" type="ORF">BEU03_02150</name>
</gene>
<dbReference type="Pfam" id="PF03190">
    <property type="entry name" value="Thioredox_DsbH"/>
    <property type="match status" value="1"/>
</dbReference>
<organism evidence="2 3">
    <name type="scientific">Marine Group III euryarchaeote CG-Epi6</name>
    <dbReference type="NCBI Taxonomy" id="1889000"/>
    <lineage>
        <taxon>Archaea</taxon>
        <taxon>Methanobacteriati</taxon>
        <taxon>Thermoplasmatota</taxon>
        <taxon>Thermoplasmata</taxon>
        <taxon>Candidatus Thermoprofundales</taxon>
    </lineage>
</organism>
<dbReference type="PIRSF" id="PIRSF006402">
    <property type="entry name" value="UCP006402_thioredoxin"/>
    <property type="match status" value="1"/>
</dbReference>
<dbReference type="Proteomes" id="UP000183403">
    <property type="component" value="Unassembled WGS sequence"/>
</dbReference>
<dbReference type="PANTHER" id="PTHR42899">
    <property type="entry name" value="SPERMATOGENESIS-ASSOCIATED PROTEIN 20"/>
    <property type="match status" value="1"/>
</dbReference>
<protein>
    <recommendedName>
        <fullName evidence="1">Spermatogenesis-associated protein 20-like TRX domain-containing protein</fullName>
    </recommendedName>
</protein>
<dbReference type="InterPro" id="IPR024705">
    <property type="entry name" value="Ssp411"/>
</dbReference>
<dbReference type="InterPro" id="IPR004879">
    <property type="entry name" value="Ssp411-like_TRX"/>
</dbReference>
<dbReference type="AlphaFoldDB" id="A0A1J5TMX4"/>
<proteinExistence type="predicted"/>
<name>A0A1J5TMX4_9ARCH</name>
<dbReference type="CDD" id="cd02955">
    <property type="entry name" value="SSP411"/>
    <property type="match status" value="1"/>
</dbReference>
<dbReference type="InterPro" id="IPR036249">
    <property type="entry name" value="Thioredoxin-like_sf"/>
</dbReference>
<evidence type="ECO:0000259" key="1">
    <source>
        <dbReference type="Pfam" id="PF03190"/>
    </source>
</evidence>
<dbReference type="SUPFAM" id="SSF48208">
    <property type="entry name" value="Six-hairpin glycosidases"/>
    <property type="match status" value="1"/>
</dbReference>
<accession>A0A1J5TMX4</accession>
<feature type="domain" description="Spermatogenesis-associated protein 20-like TRX" evidence="1">
    <location>
        <begin position="9"/>
        <end position="170"/>
    </location>
</feature>